<dbReference type="InterPro" id="IPR003107">
    <property type="entry name" value="HAT"/>
</dbReference>
<accession>A0A0L0P2L2</accession>
<reference evidence="11" key="1">
    <citation type="journal article" date="2015" name="BMC Genomics">
        <title>Draft genome of a commonly misdiagnosed multidrug resistant pathogen Candida auris.</title>
        <authorList>
            <person name="Chatterjee S."/>
            <person name="Alampalli S.V."/>
            <person name="Nageshan R.K."/>
            <person name="Chettiar S.T."/>
            <person name="Joshi S."/>
            <person name="Tatu U.S."/>
        </authorList>
    </citation>
    <scope>NUCLEOTIDE SEQUENCE [LARGE SCALE GENOMIC DNA]</scope>
    <source>
        <strain evidence="11">6684</strain>
    </source>
</reference>
<dbReference type="SUPFAM" id="SSF48452">
    <property type="entry name" value="TPR-like"/>
    <property type="match status" value="4"/>
</dbReference>
<dbReference type="VEuPathDB" id="FungiDB:CJI97_000168"/>
<dbReference type="VEuPathDB" id="FungiDB:CJJ07_001197"/>
<dbReference type="GO" id="GO:0071011">
    <property type="term" value="C:precatalytic spliceosome"/>
    <property type="evidence" value="ECO:0007669"/>
    <property type="project" value="TreeGrafter"/>
</dbReference>
<dbReference type="SMART" id="SM00386">
    <property type="entry name" value="HAT"/>
    <property type="match status" value="11"/>
</dbReference>
<dbReference type="PANTHER" id="PTHR11246:SF3">
    <property type="entry name" value="CROOKED NECK-LIKE PROTEIN 1"/>
    <property type="match status" value="1"/>
</dbReference>
<evidence type="ECO:0000256" key="5">
    <source>
        <dbReference type="ARBA" id="ARBA00022737"/>
    </source>
</evidence>
<comment type="subcellular location">
    <subcellularLocation>
        <location evidence="1">Nucleus</location>
    </subcellularLocation>
</comment>
<feature type="domain" description="Pre-mRNA-splicing factor Syf1-like N-terminal HAT-repeats" evidence="9">
    <location>
        <begin position="129"/>
        <end position="274"/>
    </location>
</feature>
<evidence type="ECO:0000256" key="4">
    <source>
        <dbReference type="ARBA" id="ARBA00022728"/>
    </source>
</evidence>
<evidence type="ECO:0000256" key="1">
    <source>
        <dbReference type="ARBA" id="ARBA00004123"/>
    </source>
</evidence>
<evidence type="ECO:0000259" key="9">
    <source>
        <dbReference type="Pfam" id="PF23233"/>
    </source>
</evidence>
<name>A0A0L0P2L2_CANAR</name>
<dbReference type="GO" id="GO:0000974">
    <property type="term" value="C:Prp19 complex"/>
    <property type="evidence" value="ECO:0007669"/>
    <property type="project" value="TreeGrafter"/>
</dbReference>
<dbReference type="InterPro" id="IPR045075">
    <property type="entry name" value="Syf1-like"/>
</dbReference>
<dbReference type="VEuPathDB" id="FungiDB:B9J08_000166"/>
<dbReference type="PANTHER" id="PTHR11246">
    <property type="entry name" value="PRE-MRNA SPLICING FACTOR"/>
    <property type="match status" value="1"/>
</dbReference>
<dbReference type="AlphaFoldDB" id="A0A0L0P2L2"/>
<evidence type="ECO:0000256" key="7">
    <source>
        <dbReference type="ARBA" id="ARBA00023242"/>
    </source>
</evidence>
<evidence type="ECO:0000313" key="11">
    <source>
        <dbReference type="Proteomes" id="UP000037122"/>
    </source>
</evidence>
<keyword evidence="5" id="KW-0677">Repeat</keyword>
<dbReference type="EMBL" id="LGST01000018">
    <property type="protein sequence ID" value="KNE00607.1"/>
    <property type="molecule type" value="Genomic_DNA"/>
</dbReference>
<dbReference type="Gene3D" id="1.25.40.10">
    <property type="entry name" value="Tetratricopeptide repeat domain"/>
    <property type="match status" value="3"/>
</dbReference>
<dbReference type="VEuPathDB" id="FungiDB:QG37_02643"/>
<evidence type="ECO:0000256" key="3">
    <source>
        <dbReference type="ARBA" id="ARBA00022664"/>
    </source>
</evidence>
<evidence type="ECO:0000256" key="8">
    <source>
        <dbReference type="ARBA" id="ARBA00039167"/>
    </source>
</evidence>
<dbReference type="VEuPathDB" id="FungiDB:CJJ09_002141"/>
<proteinExistence type="inferred from homology"/>
<dbReference type="GO" id="GO:0071007">
    <property type="term" value="C:U2-type catalytic step 2 spliceosome"/>
    <property type="evidence" value="ECO:0007669"/>
    <property type="project" value="TreeGrafter"/>
</dbReference>
<dbReference type="VEuPathDB" id="FungiDB:CJI96_0001599"/>
<evidence type="ECO:0000256" key="6">
    <source>
        <dbReference type="ARBA" id="ARBA00023187"/>
    </source>
</evidence>
<evidence type="ECO:0000313" key="10">
    <source>
        <dbReference type="EMBL" id="KNE00607.1"/>
    </source>
</evidence>
<dbReference type="InterPro" id="IPR055433">
    <property type="entry name" value="HAT_Syf1-like_N"/>
</dbReference>
<feature type="domain" description="Pre-mRNA-splicing factor Syf1-like N-terminal HAT-repeats" evidence="9">
    <location>
        <begin position="392"/>
        <end position="553"/>
    </location>
</feature>
<sequence>MYLHACLLKFAFMAKLVRHLTSNEEIVSSNLAEGIRILFFGPSSVPLLHHHLHLLIESISYFFMNLDLPSTLSPEASLPAQSSLAKAQVSSADILLEVHLLKQAPFKASKQSIQDLEELRLFQQAKRRDYEQHLNKNRLNYGQWIRYAKWELEHNHDYKRARSIMERALQVNLQHVPFWVRYIELELLHRNVNHARNVLERGVTTLPYTDKLWYMYVQTEETLGNYNSVRKIFERWISWKPAKAVWDSYIGFEKRYDEYDNVRALFTRYLAEYPHGDVWLRWADFERLEVPPSESLIPRIRGVFEAAVDALFENGTIETDTSVSQIILRWTSWEASQGETDRARQIFLTALEKGMIKLESQKLKIYQVFADFEKMFGTSSLIDSSVAMKRRIQYEEEVTKNPRDYNAWWEYIKAEEHSSVETLRDLFRRSISTHPEEKYKLLLWRRYVFLWIKFALWEEFSNRDIERARSIWTDALVLIPHARFTFAKIWIMAAEFELRNDKVEALAKARKVLGRALGLTSKHMKSKIFRFYIQLESRLNELKRVRLLYNKWIEAALIHDSEHPESRAALGVLKEFIFKEQQLGEVERCISLYEMAINLPFKDEVDIKLSFEPRGDLFAAFITFLKEELLYERARQEFRKEIDRNASLNLWIEFANFELSILSPDQIKDLEDATDEVEFQLGDYQKEKSREVFNEAVKHFRQKVDARNCIAVLNAWKQYEEAHGDVNSVAKVEEKFPKEITKRRATDSGEEVYTEYEFPQETPNLNKFLANARKWALQSNS</sequence>
<dbReference type="Pfam" id="PF23233">
    <property type="entry name" value="HAT_Syf1_CNRKL1_N"/>
    <property type="match status" value="2"/>
</dbReference>
<keyword evidence="3" id="KW-0507">mRNA processing</keyword>
<keyword evidence="7" id="KW-0539">Nucleus</keyword>
<comment type="similarity">
    <text evidence="2">Belongs to the crooked-neck family.</text>
</comment>
<protein>
    <recommendedName>
        <fullName evidence="8">Pre-mRNA-splicing factor CLF1</fullName>
    </recommendedName>
</protein>
<organism evidence="10 11">
    <name type="scientific">Candidozyma auris</name>
    <name type="common">Yeast</name>
    <name type="synonym">Candida auris</name>
    <dbReference type="NCBI Taxonomy" id="498019"/>
    <lineage>
        <taxon>Eukaryota</taxon>
        <taxon>Fungi</taxon>
        <taxon>Dikarya</taxon>
        <taxon>Ascomycota</taxon>
        <taxon>Saccharomycotina</taxon>
        <taxon>Pichiomycetes</taxon>
        <taxon>Metschnikowiaceae</taxon>
        <taxon>Candidozyma</taxon>
    </lineage>
</organism>
<evidence type="ECO:0000256" key="2">
    <source>
        <dbReference type="ARBA" id="ARBA00008644"/>
    </source>
</evidence>
<dbReference type="Proteomes" id="UP000037122">
    <property type="component" value="Unassembled WGS sequence"/>
</dbReference>
<dbReference type="GO" id="GO:0000245">
    <property type="term" value="P:spliceosomal complex assembly"/>
    <property type="evidence" value="ECO:0007669"/>
    <property type="project" value="TreeGrafter"/>
</dbReference>
<keyword evidence="6" id="KW-0508">mRNA splicing</keyword>
<keyword evidence="4" id="KW-0747">Spliceosome</keyword>
<gene>
    <name evidence="10" type="ORF">QG37_02643</name>
</gene>
<dbReference type="InterPro" id="IPR011990">
    <property type="entry name" value="TPR-like_helical_dom_sf"/>
</dbReference>
<comment type="caution">
    <text evidence="10">The sequence shown here is derived from an EMBL/GenBank/DDBJ whole genome shotgun (WGS) entry which is preliminary data.</text>
</comment>
<dbReference type="GO" id="GO:0071014">
    <property type="term" value="C:post-mRNA release spliceosomal complex"/>
    <property type="evidence" value="ECO:0007669"/>
    <property type="project" value="TreeGrafter"/>
</dbReference>